<comment type="caution">
    <text evidence="1">The sequence shown here is derived from an EMBL/GenBank/DDBJ whole genome shotgun (WGS) entry which is preliminary data.</text>
</comment>
<organism evidence="1">
    <name type="scientific">Fusarium acuminatum CS5907</name>
    <dbReference type="NCBI Taxonomy" id="1318461"/>
    <lineage>
        <taxon>Eukaryota</taxon>
        <taxon>Fungi</taxon>
        <taxon>Dikarya</taxon>
        <taxon>Ascomycota</taxon>
        <taxon>Pezizomycotina</taxon>
        <taxon>Sordariomycetes</taxon>
        <taxon>Hypocreomycetidae</taxon>
        <taxon>Hypocreales</taxon>
        <taxon>Nectriaceae</taxon>
        <taxon>Fusarium</taxon>
        <taxon>Fusarium tricinctum species complex</taxon>
    </lineage>
</organism>
<gene>
    <name evidence="1" type="ORF">BN851_0117160</name>
</gene>
<name>A0A090M9R5_9HYPO</name>
<accession>A0A090M9R5</accession>
<dbReference type="AlphaFoldDB" id="A0A090M9R5"/>
<dbReference type="EMBL" id="CBMG010002587">
    <property type="protein sequence ID" value="CEG03824.1"/>
    <property type="molecule type" value="Genomic_DNA"/>
</dbReference>
<reference evidence="1" key="1">
    <citation type="submission" date="2013-05" db="EMBL/GenBank/DDBJ databases">
        <title>Draft genome sequences of six wheat associated Fusarium spp. isolates.</title>
        <authorList>
            <person name="Moolhuijzen P.M."/>
            <person name="Manners J.M."/>
            <person name="Wilcox S."/>
            <person name="Bellgard M.I."/>
            <person name="Gardiner D.M."/>
        </authorList>
    </citation>
    <scope>NUCLEOTIDE SEQUENCE</scope>
    <source>
        <strain evidence="1">CS5907</strain>
    </source>
</reference>
<proteinExistence type="predicted"/>
<protein>
    <submittedName>
        <fullName evidence="1">WGS project CBMG000000000 data, contig CS5907-c002599</fullName>
    </submittedName>
</protein>
<evidence type="ECO:0000313" key="1">
    <source>
        <dbReference type="EMBL" id="CEG03824.1"/>
    </source>
</evidence>
<sequence>MESVVGTGENRGQLLLTAAPHSSAPPQPEQQLTVVPASQELTLDSFLPPASQLRAVPQVRLPGAVESSGMVRALVASTHLDPSWANRLLVRFGWNYDYVEELAFHYGRQWPKEVYRDGEWPF</sequence>